<keyword evidence="3" id="KW-0815">Transposition</keyword>
<protein>
    <recommendedName>
        <fullName evidence="7">Transposase</fullName>
    </recommendedName>
</protein>
<comment type="similarity">
    <text evidence="2">Belongs to the transposase 27 family.</text>
</comment>
<dbReference type="NCBIfam" id="NF033558">
    <property type="entry name" value="transpos_IS1"/>
    <property type="match status" value="1"/>
</dbReference>
<dbReference type="Proteomes" id="UP001500604">
    <property type="component" value="Unassembled WGS sequence"/>
</dbReference>
<organism evidence="5 6">
    <name type="scientific">Kistimonas scapharcae</name>
    <dbReference type="NCBI Taxonomy" id="1036133"/>
    <lineage>
        <taxon>Bacteria</taxon>
        <taxon>Pseudomonadati</taxon>
        <taxon>Pseudomonadota</taxon>
        <taxon>Gammaproteobacteria</taxon>
        <taxon>Oceanospirillales</taxon>
        <taxon>Endozoicomonadaceae</taxon>
        <taxon>Kistimonas</taxon>
    </lineage>
</organism>
<sequence>MDEQWSFVGNKANPRWLSYAWEPRYQKVIAHVFGRRTKVTLNRLIALIKPYKLRFYCTDDWHSCSTELSEDNHVVSKQFTQSIERNNLALRTRIKRLNRKTICFSRSEELHDKVIGEFISRMWYQPV</sequence>
<evidence type="ECO:0000256" key="3">
    <source>
        <dbReference type="ARBA" id="ARBA00022578"/>
    </source>
</evidence>
<dbReference type="PANTHER" id="PTHR33293">
    <property type="entry name" value="INSERTION ELEMENT IS1 1 PROTEIN INSB-RELATED"/>
    <property type="match status" value="1"/>
</dbReference>
<gene>
    <name evidence="5" type="ORF">GCM10023116_20070</name>
</gene>
<evidence type="ECO:0000256" key="1">
    <source>
        <dbReference type="ARBA" id="ARBA00004091"/>
    </source>
</evidence>
<evidence type="ECO:0000313" key="5">
    <source>
        <dbReference type="EMBL" id="GAA4649727.1"/>
    </source>
</evidence>
<dbReference type="InterPro" id="IPR005063">
    <property type="entry name" value="Transposase_27"/>
</dbReference>
<comment type="function">
    <text evidence="1">Absolutely required for transposition of IS1.</text>
</comment>
<evidence type="ECO:0000256" key="4">
    <source>
        <dbReference type="ARBA" id="ARBA00023172"/>
    </source>
</evidence>
<accession>A0ABP8V4B8</accession>
<evidence type="ECO:0008006" key="7">
    <source>
        <dbReference type="Google" id="ProtNLM"/>
    </source>
</evidence>
<evidence type="ECO:0000256" key="2">
    <source>
        <dbReference type="ARBA" id="ARBA00008841"/>
    </source>
</evidence>
<keyword evidence="6" id="KW-1185">Reference proteome</keyword>
<reference evidence="6" key="1">
    <citation type="journal article" date="2019" name="Int. J. Syst. Evol. Microbiol.">
        <title>The Global Catalogue of Microorganisms (GCM) 10K type strain sequencing project: providing services to taxonomists for standard genome sequencing and annotation.</title>
        <authorList>
            <consortium name="The Broad Institute Genomics Platform"/>
            <consortium name="The Broad Institute Genome Sequencing Center for Infectious Disease"/>
            <person name="Wu L."/>
            <person name="Ma J."/>
        </authorList>
    </citation>
    <scope>NUCLEOTIDE SEQUENCE [LARGE SCALE GENOMIC DNA]</scope>
    <source>
        <strain evidence="6">JCM 17805</strain>
    </source>
</reference>
<proteinExistence type="inferred from homology"/>
<comment type="caution">
    <text evidence="5">The sequence shown here is derived from an EMBL/GenBank/DDBJ whole genome shotgun (WGS) entry which is preliminary data.</text>
</comment>
<dbReference type="Pfam" id="PF03400">
    <property type="entry name" value="DDE_Tnp_IS1"/>
    <property type="match status" value="1"/>
</dbReference>
<dbReference type="InterPro" id="IPR051354">
    <property type="entry name" value="Transposase_27_IS1"/>
</dbReference>
<name>A0ABP8V4B8_9GAMM</name>
<dbReference type="PANTHER" id="PTHR33293:SF1">
    <property type="entry name" value="INSERTION ELEMENT IS1 1 PROTEIN INSB-RELATED"/>
    <property type="match status" value="1"/>
</dbReference>
<dbReference type="EMBL" id="BAABFL010000280">
    <property type="protein sequence ID" value="GAA4649727.1"/>
    <property type="molecule type" value="Genomic_DNA"/>
</dbReference>
<keyword evidence="4" id="KW-0233">DNA recombination</keyword>
<evidence type="ECO:0000313" key="6">
    <source>
        <dbReference type="Proteomes" id="UP001500604"/>
    </source>
</evidence>